<dbReference type="Proteomes" id="UP000078046">
    <property type="component" value="Unassembled WGS sequence"/>
</dbReference>
<gene>
    <name evidence="1" type="ORF">A3Q56_05959</name>
</gene>
<dbReference type="OrthoDB" id="6118340at2759"/>
<reference evidence="1 2" key="1">
    <citation type="submission" date="2016-04" db="EMBL/GenBank/DDBJ databases">
        <title>The genome of Intoshia linei affirms orthonectids as highly simplified spiralians.</title>
        <authorList>
            <person name="Mikhailov K.V."/>
            <person name="Slusarev G.S."/>
            <person name="Nikitin M.A."/>
            <person name="Logacheva M.D."/>
            <person name="Penin A."/>
            <person name="Aleoshin V."/>
            <person name="Panchin Y.V."/>
        </authorList>
    </citation>
    <scope>NUCLEOTIDE SEQUENCE [LARGE SCALE GENOMIC DNA]</scope>
    <source>
        <strain evidence="1">Intl2013</strain>
        <tissue evidence="1">Whole animal</tissue>
    </source>
</reference>
<proteinExistence type="predicted"/>
<protein>
    <submittedName>
        <fullName evidence="1">Uncharacterized protein</fullName>
    </submittedName>
</protein>
<evidence type="ECO:0000313" key="2">
    <source>
        <dbReference type="Proteomes" id="UP000078046"/>
    </source>
</evidence>
<sequence>MREKINKNQEIQSIKMIEKENKILGPLKEGDCVRIPIPSVDRERLDPGNLIGGVTGVDHGQYTMKHLPNCPNFVILFYQRITKCVVMKLALKLAELMTDRETAIKVRKIVSAPENYPE</sequence>
<comment type="caution">
    <text evidence="1">The sequence shown here is derived from an EMBL/GenBank/DDBJ whole genome shotgun (WGS) entry which is preliminary data.</text>
</comment>
<evidence type="ECO:0000313" key="1">
    <source>
        <dbReference type="EMBL" id="OAF66311.1"/>
    </source>
</evidence>
<keyword evidence="2" id="KW-1185">Reference proteome</keyword>
<dbReference type="EMBL" id="LWCA01000969">
    <property type="protein sequence ID" value="OAF66311.1"/>
    <property type="molecule type" value="Genomic_DNA"/>
</dbReference>
<name>A0A177AY30_9BILA</name>
<accession>A0A177AY30</accession>
<organism evidence="1 2">
    <name type="scientific">Intoshia linei</name>
    <dbReference type="NCBI Taxonomy" id="1819745"/>
    <lineage>
        <taxon>Eukaryota</taxon>
        <taxon>Metazoa</taxon>
        <taxon>Spiralia</taxon>
        <taxon>Lophotrochozoa</taxon>
        <taxon>Mesozoa</taxon>
        <taxon>Orthonectida</taxon>
        <taxon>Rhopaluridae</taxon>
        <taxon>Intoshia</taxon>
    </lineage>
</organism>
<dbReference type="AlphaFoldDB" id="A0A177AY30"/>